<dbReference type="InterPro" id="IPR050508">
    <property type="entry name" value="Methyltransf_Superfamily"/>
</dbReference>
<dbReference type="SUPFAM" id="SSF53335">
    <property type="entry name" value="S-adenosyl-L-methionine-dependent methyltransferases"/>
    <property type="match status" value="1"/>
</dbReference>
<dbReference type="Gene3D" id="3.40.50.150">
    <property type="entry name" value="Vaccinia Virus protein VP39"/>
    <property type="match status" value="1"/>
</dbReference>
<dbReference type="GO" id="GO:0032259">
    <property type="term" value="P:methylation"/>
    <property type="evidence" value="ECO:0007669"/>
    <property type="project" value="UniProtKB-KW"/>
</dbReference>
<keyword evidence="2" id="KW-0808">Transferase</keyword>
<dbReference type="InterPro" id="IPR029063">
    <property type="entry name" value="SAM-dependent_MTases_sf"/>
</dbReference>
<dbReference type="PANTHER" id="PTHR42912">
    <property type="entry name" value="METHYLTRANSFERASE"/>
    <property type="match status" value="1"/>
</dbReference>
<evidence type="ECO:0000313" key="3">
    <source>
        <dbReference type="Proteomes" id="UP000606194"/>
    </source>
</evidence>
<evidence type="ECO:0000259" key="1">
    <source>
        <dbReference type="Pfam" id="PF13649"/>
    </source>
</evidence>
<protein>
    <submittedName>
        <fullName evidence="2">Methyltransferase</fullName>
    </submittedName>
</protein>
<keyword evidence="3" id="KW-1185">Reference proteome</keyword>
<dbReference type="Gene3D" id="2.20.25.110">
    <property type="entry name" value="S-adenosyl-L-methionine-dependent methyltransferases"/>
    <property type="match status" value="1"/>
</dbReference>
<dbReference type="Proteomes" id="UP000606194">
    <property type="component" value="Unassembled WGS sequence"/>
</dbReference>
<dbReference type="CDD" id="cd02440">
    <property type="entry name" value="AdoMet_MTases"/>
    <property type="match status" value="1"/>
</dbReference>
<accession>A0A918FTE0</accession>
<name>A0A918FTE0_9ACTN</name>
<comment type="caution">
    <text evidence="2">The sequence shown here is derived from an EMBL/GenBank/DDBJ whole genome shotgun (WGS) entry which is preliminary data.</text>
</comment>
<dbReference type="EMBL" id="BMTL01000007">
    <property type="protein sequence ID" value="GGR80959.1"/>
    <property type="molecule type" value="Genomic_DNA"/>
</dbReference>
<dbReference type="Pfam" id="PF13649">
    <property type="entry name" value="Methyltransf_25"/>
    <property type="match status" value="1"/>
</dbReference>
<dbReference type="PANTHER" id="PTHR42912:SF93">
    <property type="entry name" value="N6-ADENOSINE-METHYLTRANSFERASE TMT1A"/>
    <property type="match status" value="1"/>
</dbReference>
<evidence type="ECO:0000313" key="2">
    <source>
        <dbReference type="EMBL" id="GGR80959.1"/>
    </source>
</evidence>
<dbReference type="InterPro" id="IPR041698">
    <property type="entry name" value="Methyltransf_25"/>
</dbReference>
<dbReference type="RefSeq" id="WP_190148919.1">
    <property type="nucleotide sequence ID" value="NZ_BMTL01000007.1"/>
</dbReference>
<dbReference type="GO" id="GO:0008168">
    <property type="term" value="F:methyltransferase activity"/>
    <property type="evidence" value="ECO:0007669"/>
    <property type="project" value="UniProtKB-KW"/>
</dbReference>
<reference evidence="2" key="2">
    <citation type="submission" date="2020-09" db="EMBL/GenBank/DDBJ databases">
        <authorList>
            <person name="Sun Q."/>
            <person name="Ohkuma M."/>
        </authorList>
    </citation>
    <scope>NUCLEOTIDE SEQUENCE</scope>
    <source>
        <strain evidence="2">JCM 4386</strain>
    </source>
</reference>
<organism evidence="2 3">
    <name type="scientific">Streptomyces humidus</name>
    <dbReference type="NCBI Taxonomy" id="52259"/>
    <lineage>
        <taxon>Bacteria</taxon>
        <taxon>Bacillati</taxon>
        <taxon>Actinomycetota</taxon>
        <taxon>Actinomycetes</taxon>
        <taxon>Kitasatosporales</taxon>
        <taxon>Streptomycetaceae</taxon>
        <taxon>Streptomyces</taxon>
    </lineage>
</organism>
<dbReference type="AlphaFoldDB" id="A0A918FTE0"/>
<gene>
    <name evidence="2" type="ORF">GCM10010269_20140</name>
</gene>
<proteinExistence type="predicted"/>
<feature type="domain" description="Methyltransferase" evidence="1">
    <location>
        <begin position="58"/>
        <end position="155"/>
    </location>
</feature>
<reference evidence="2" key="1">
    <citation type="journal article" date="2014" name="Int. J. Syst. Evol. Microbiol.">
        <title>Complete genome sequence of Corynebacterium casei LMG S-19264T (=DSM 44701T), isolated from a smear-ripened cheese.</title>
        <authorList>
            <consortium name="US DOE Joint Genome Institute (JGI-PGF)"/>
            <person name="Walter F."/>
            <person name="Albersmeier A."/>
            <person name="Kalinowski J."/>
            <person name="Ruckert C."/>
        </authorList>
    </citation>
    <scope>NUCLEOTIDE SEQUENCE</scope>
    <source>
        <strain evidence="2">JCM 4386</strain>
    </source>
</reference>
<keyword evidence="2" id="KW-0489">Methyltransferase</keyword>
<sequence length="261" mass="28565">MTQPAPAPAPTPDGDPWWISNYRGTGYLERYGSHDGATTRRDVAFLAARLALQTDHTILDLCCAFARHTAELTRRGYTHTTGVDLSQDLLDHAAATAAADGERINLLHADVRGLPLDDGCADAVLLLFNSFGFLDTTDEDLGVLREAFRVLRPGGRMAMDHFTPHPDTTGMGTRTVRGDHAETTQQVTWDPATRRLNRHTTTAYDDGTTDTSHSSVRLYTPAELTELLHAAGFVVDEQFGGYDARPLTADSSRHLVTAHRP</sequence>